<dbReference type="GO" id="GO:0046872">
    <property type="term" value="F:metal ion binding"/>
    <property type="evidence" value="ECO:0007669"/>
    <property type="project" value="UniProtKB-KW"/>
</dbReference>
<evidence type="ECO:0008006" key="11">
    <source>
        <dbReference type="Google" id="ProtNLM"/>
    </source>
</evidence>
<keyword evidence="10" id="KW-1185">Reference proteome</keyword>
<dbReference type="Proteomes" id="UP000002718">
    <property type="component" value="Chromosome"/>
</dbReference>
<reference evidence="10" key="1">
    <citation type="submission" date="2005-08" db="EMBL/GenBank/DDBJ databases">
        <title>Complete sequence of chromosome 1 of Nitrosospira multiformis ATCC 25196.</title>
        <authorList>
            <person name="Copeland A."/>
            <person name="Lucas S."/>
            <person name="Lapidus A."/>
            <person name="Barry K."/>
            <person name="Detter J.C."/>
            <person name="Glavina T."/>
            <person name="Hammon N."/>
            <person name="Israni S."/>
            <person name="Pitluck S."/>
            <person name="Chain P."/>
            <person name="Malfatti S."/>
            <person name="Shin M."/>
            <person name="Vergez L."/>
            <person name="Schmutz J."/>
            <person name="Larimer F."/>
            <person name="Land M."/>
            <person name="Hauser L."/>
            <person name="Kyrpides N."/>
            <person name="Lykidis A."/>
            <person name="Richardson P."/>
        </authorList>
    </citation>
    <scope>NUCLEOTIDE SEQUENCE [LARGE SCALE GENOMIC DNA]</scope>
    <source>
        <strain evidence="10">ATCC 25196 / NCIMB 11849 / C 71</strain>
    </source>
</reference>
<evidence type="ECO:0000313" key="9">
    <source>
        <dbReference type="EMBL" id="ABB75340.1"/>
    </source>
</evidence>
<dbReference type="GO" id="GO:0016779">
    <property type="term" value="F:nucleotidyltransferase activity"/>
    <property type="evidence" value="ECO:0007669"/>
    <property type="project" value="UniProtKB-KW"/>
</dbReference>
<keyword evidence="5" id="KW-0547">Nucleotide-binding</keyword>
<reference evidence="9 10" key="2">
    <citation type="journal article" date="2008" name="Appl. Environ. Microbiol.">
        <title>Complete genome sequence of Nitrosospira multiformis, an ammonia-oxidizing bacterium from the soil environment.</title>
        <authorList>
            <person name="Norton J.M."/>
            <person name="Klotz M.G."/>
            <person name="Stein L.Y."/>
            <person name="Arp D.J."/>
            <person name="Bottomley P.J."/>
            <person name="Chain P.S."/>
            <person name="Hauser L.J."/>
            <person name="Land M.L."/>
            <person name="Larimer F.W."/>
            <person name="Shin M.W."/>
            <person name="Starkenburg S.R."/>
        </authorList>
    </citation>
    <scope>NUCLEOTIDE SEQUENCE [LARGE SCALE GENOMIC DNA]</scope>
    <source>
        <strain evidence="10">ATCC 25196 / NCIMB 11849 / C 71</strain>
    </source>
</reference>
<name>Q2Y7D1_NITMU</name>
<dbReference type="eggNOG" id="COG1669">
    <property type="taxonomic scope" value="Bacteria"/>
</dbReference>
<feature type="compositionally biased region" description="Polar residues" evidence="8">
    <location>
        <begin position="92"/>
        <end position="108"/>
    </location>
</feature>
<sequence length="135" mass="14772">MFLSKIILENLFLLSSQRVSIRKNAMRPSVALDMKRSAVREAVGRFRTANPRVFGSVLHGTDRDGSDLDLLVDALPGATLLDLGEYARPDTSTLVSSTTRNTDISASSVPLPPEHRSRSNLLPRAHPCIFQPDGC</sequence>
<dbReference type="PANTHER" id="PTHR33571">
    <property type="entry name" value="SSL8005 PROTEIN"/>
    <property type="match status" value="1"/>
</dbReference>
<evidence type="ECO:0000256" key="6">
    <source>
        <dbReference type="ARBA" id="ARBA00022840"/>
    </source>
</evidence>
<dbReference type="Gene3D" id="3.30.460.10">
    <property type="entry name" value="Beta Polymerase, domain 2"/>
    <property type="match status" value="1"/>
</dbReference>
<dbReference type="PANTHER" id="PTHR33571:SF12">
    <property type="entry name" value="BSL3053 PROTEIN"/>
    <property type="match status" value="1"/>
</dbReference>
<gene>
    <name evidence="9" type="ordered locus">Nmul_A2046</name>
</gene>
<dbReference type="CDD" id="cd05403">
    <property type="entry name" value="NT_KNTase_like"/>
    <property type="match status" value="1"/>
</dbReference>
<evidence type="ECO:0000256" key="5">
    <source>
        <dbReference type="ARBA" id="ARBA00022741"/>
    </source>
</evidence>
<dbReference type="InterPro" id="IPR052038">
    <property type="entry name" value="Type-VII_TA_antitoxin"/>
</dbReference>
<evidence type="ECO:0000256" key="2">
    <source>
        <dbReference type="ARBA" id="ARBA00022679"/>
    </source>
</evidence>
<organism evidence="9 10">
    <name type="scientific">Nitrosospira multiformis (strain ATCC 25196 / NCIMB 11849 / C 71)</name>
    <dbReference type="NCBI Taxonomy" id="323848"/>
    <lineage>
        <taxon>Bacteria</taxon>
        <taxon>Pseudomonadati</taxon>
        <taxon>Pseudomonadota</taxon>
        <taxon>Betaproteobacteria</taxon>
        <taxon>Nitrosomonadales</taxon>
        <taxon>Nitrosomonadaceae</taxon>
        <taxon>Nitrosospira</taxon>
    </lineage>
</organism>
<evidence type="ECO:0000313" key="10">
    <source>
        <dbReference type="Proteomes" id="UP000002718"/>
    </source>
</evidence>
<proteinExistence type="predicted"/>
<dbReference type="GO" id="GO:0005524">
    <property type="term" value="F:ATP binding"/>
    <property type="evidence" value="ECO:0007669"/>
    <property type="project" value="UniProtKB-KW"/>
</dbReference>
<comment type="cofactor">
    <cofactor evidence="1">
        <name>Mg(2+)</name>
        <dbReference type="ChEBI" id="CHEBI:18420"/>
    </cofactor>
</comment>
<keyword evidence="4" id="KW-0479">Metal-binding</keyword>
<dbReference type="AlphaFoldDB" id="Q2Y7D1"/>
<dbReference type="KEGG" id="nmu:Nmul_A2046"/>
<keyword evidence="7" id="KW-0460">Magnesium</keyword>
<protein>
    <recommendedName>
        <fullName evidence="11">Polymerase nucleotidyl transferase domain-containing protein</fullName>
    </recommendedName>
</protein>
<evidence type="ECO:0000256" key="7">
    <source>
        <dbReference type="ARBA" id="ARBA00022842"/>
    </source>
</evidence>
<evidence type="ECO:0000256" key="1">
    <source>
        <dbReference type="ARBA" id="ARBA00001946"/>
    </source>
</evidence>
<keyword evidence="6" id="KW-0067">ATP-binding</keyword>
<evidence type="ECO:0000256" key="4">
    <source>
        <dbReference type="ARBA" id="ARBA00022723"/>
    </source>
</evidence>
<feature type="region of interest" description="Disordered" evidence="8">
    <location>
        <begin position="92"/>
        <end position="120"/>
    </location>
</feature>
<keyword evidence="2" id="KW-0808">Transferase</keyword>
<dbReference type="InterPro" id="IPR043519">
    <property type="entry name" value="NT_sf"/>
</dbReference>
<dbReference type="SUPFAM" id="SSF81301">
    <property type="entry name" value="Nucleotidyltransferase"/>
    <property type="match status" value="1"/>
</dbReference>
<dbReference type="HOGENOM" id="CLU_1883563_0_0_4"/>
<accession>Q2Y7D1</accession>
<dbReference type="EMBL" id="CP000103">
    <property type="protein sequence ID" value="ABB75340.1"/>
    <property type="molecule type" value="Genomic_DNA"/>
</dbReference>
<evidence type="ECO:0000256" key="8">
    <source>
        <dbReference type="SAM" id="MobiDB-lite"/>
    </source>
</evidence>
<dbReference type="STRING" id="323848.Nmul_A2046"/>
<keyword evidence="3" id="KW-0548">Nucleotidyltransferase</keyword>
<evidence type="ECO:0000256" key="3">
    <source>
        <dbReference type="ARBA" id="ARBA00022695"/>
    </source>
</evidence>